<keyword evidence="1" id="KW-0479">Metal-binding</keyword>
<organism evidence="3 4">
    <name type="scientific">Oesophagostomum dentatum</name>
    <name type="common">Nodular worm</name>
    <dbReference type="NCBI Taxonomy" id="61180"/>
    <lineage>
        <taxon>Eukaryota</taxon>
        <taxon>Metazoa</taxon>
        <taxon>Ecdysozoa</taxon>
        <taxon>Nematoda</taxon>
        <taxon>Chromadorea</taxon>
        <taxon>Rhabditida</taxon>
        <taxon>Rhabditina</taxon>
        <taxon>Rhabditomorpha</taxon>
        <taxon>Strongyloidea</taxon>
        <taxon>Strongylidae</taxon>
        <taxon>Oesophagostomum</taxon>
    </lineage>
</organism>
<dbReference type="GO" id="GO:0016491">
    <property type="term" value="F:oxidoreductase activity"/>
    <property type="evidence" value="ECO:0007669"/>
    <property type="project" value="InterPro"/>
</dbReference>
<dbReference type="AlphaFoldDB" id="A0A0B1TP91"/>
<reference evidence="3 4" key="1">
    <citation type="submission" date="2014-03" db="EMBL/GenBank/DDBJ databases">
        <title>Draft genome of the hookworm Oesophagostomum dentatum.</title>
        <authorList>
            <person name="Mitreva M."/>
        </authorList>
    </citation>
    <scope>NUCLEOTIDE SEQUENCE [LARGE SCALE GENOMIC DNA]</scope>
    <source>
        <strain evidence="3 4">OD-Hann</strain>
    </source>
</reference>
<dbReference type="OrthoDB" id="6132182at2759"/>
<feature type="non-terminal residue" evidence="3">
    <location>
        <position position="1"/>
    </location>
</feature>
<feature type="domain" description="Tyrosinase copper-binding" evidence="2">
    <location>
        <begin position="96"/>
        <end position="199"/>
    </location>
</feature>
<dbReference type="Pfam" id="PF00264">
    <property type="entry name" value="Tyrosinase"/>
    <property type="match status" value="1"/>
</dbReference>
<dbReference type="Proteomes" id="UP000053660">
    <property type="component" value="Unassembled WGS sequence"/>
</dbReference>
<name>A0A0B1TP91_OESDE</name>
<proteinExistence type="predicted"/>
<keyword evidence="4" id="KW-1185">Reference proteome</keyword>
<dbReference type="GO" id="GO:0046872">
    <property type="term" value="F:metal ion binding"/>
    <property type="evidence" value="ECO:0007669"/>
    <property type="project" value="UniProtKB-KW"/>
</dbReference>
<evidence type="ECO:0000313" key="4">
    <source>
        <dbReference type="Proteomes" id="UP000053660"/>
    </source>
</evidence>
<accession>A0A0B1TP91</accession>
<gene>
    <name evidence="3" type="ORF">OESDEN_00951</name>
</gene>
<dbReference type="PANTHER" id="PTHR11474">
    <property type="entry name" value="TYROSINASE FAMILY MEMBER"/>
    <property type="match status" value="1"/>
</dbReference>
<evidence type="ECO:0000259" key="2">
    <source>
        <dbReference type="Pfam" id="PF00264"/>
    </source>
</evidence>
<evidence type="ECO:0000313" key="3">
    <source>
        <dbReference type="EMBL" id="KHJ99074.1"/>
    </source>
</evidence>
<dbReference type="PANTHER" id="PTHR11474:SF50">
    <property type="entry name" value="TYROSINASE COPPER-BINDING DOMAIN-CONTAINING PROTEIN"/>
    <property type="match status" value="1"/>
</dbReference>
<dbReference type="InterPro" id="IPR008922">
    <property type="entry name" value="Di-copper_centre_dom_sf"/>
</dbReference>
<sequence length="257" mass="29193">INAADAENSAFGKHGIPPNDVFIPPEWTPLEEKYLPCLDRKCVCPYFNGTAQGNDCILQSGKLLQRGLRQELRALDDSARKQFEDTLNYIKSTGLYNRIARVHKYSGVHSGPAFAGWHREYLKRFELVIRRFLPDTNMGVPYWDSTLDSELPNPRDSIIFTDIFLGDVDENGFVVTGPYANWTTMEGRHAILRRFGANSAGELLSNARVDWIANNPDMNMVLGSTMPLTVWPFKKITKSFLIDEPFSIINYRTKLLS</sequence>
<dbReference type="EMBL" id="KN549247">
    <property type="protein sequence ID" value="KHJ99074.1"/>
    <property type="molecule type" value="Genomic_DNA"/>
</dbReference>
<dbReference type="InterPro" id="IPR002227">
    <property type="entry name" value="Tyrosinase_Cu-bd"/>
</dbReference>
<dbReference type="InterPro" id="IPR050316">
    <property type="entry name" value="Tyrosinase/Hemocyanin"/>
</dbReference>
<dbReference type="SUPFAM" id="SSF48056">
    <property type="entry name" value="Di-copper centre-containing domain"/>
    <property type="match status" value="1"/>
</dbReference>
<dbReference type="Gene3D" id="1.10.1280.10">
    <property type="entry name" value="Di-copper center containing domain from catechol oxidase"/>
    <property type="match status" value="1"/>
</dbReference>
<protein>
    <recommendedName>
        <fullName evidence="2">Tyrosinase copper-binding domain-containing protein</fullName>
    </recommendedName>
</protein>
<evidence type="ECO:0000256" key="1">
    <source>
        <dbReference type="ARBA" id="ARBA00022723"/>
    </source>
</evidence>